<dbReference type="Proteomes" id="UP001626550">
    <property type="component" value="Unassembled WGS sequence"/>
</dbReference>
<gene>
    <name evidence="2" type="ORF">Ciccas_001721</name>
</gene>
<dbReference type="EMBL" id="JBJKFK010000119">
    <property type="protein sequence ID" value="KAL3319617.1"/>
    <property type="molecule type" value="Genomic_DNA"/>
</dbReference>
<keyword evidence="3" id="KW-1185">Reference proteome</keyword>
<feature type="compositionally biased region" description="Basic and acidic residues" evidence="1">
    <location>
        <begin position="1"/>
        <end position="12"/>
    </location>
</feature>
<sequence>MNGRDASVEKNHVQLPKLPPPSCEKPKTRERGFQVASEHQQQHQSSEAINGQIIQIPVYSDGEIASETETNCSTRRLIVRKNKHSNNCRRKLANLSGRCSPAVELDSITNYEIHSEQCSTRSCSPTSTIMTSLDQNSVYGLIIHAPMQQQNGQK</sequence>
<comment type="caution">
    <text evidence="2">The sequence shown here is derived from an EMBL/GenBank/DDBJ whole genome shotgun (WGS) entry which is preliminary data.</text>
</comment>
<protein>
    <submittedName>
        <fullName evidence="2">Uncharacterized protein</fullName>
    </submittedName>
</protein>
<dbReference type="AlphaFoldDB" id="A0ABD2QJT7"/>
<proteinExistence type="predicted"/>
<feature type="region of interest" description="Disordered" evidence="1">
    <location>
        <begin position="1"/>
        <end position="32"/>
    </location>
</feature>
<evidence type="ECO:0000256" key="1">
    <source>
        <dbReference type="SAM" id="MobiDB-lite"/>
    </source>
</evidence>
<evidence type="ECO:0000313" key="2">
    <source>
        <dbReference type="EMBL" id="KAL3319617.1"/>
    </source>
</evidence>
<organism evidence="2 3">
    <name type="scientific">Cichlidogyrus casuarinus</name>
    <dbReference type="NCBI Taxonomy" id="1844966"/>
    <lineage>
        <taxon>Eukaryota</taxon>
        <taxon>Metazoa</taxon>
        <taxon>Spiralia</taxon>
        <taxon>Lophotrochozoa</taxon>
        <taxon>Platyhelminthes</taxon>
        <taxon>Monogenea</taxon>
        <taxon>Monopisthocotylea</taxon>
        <taxon>Dactylogyridea</taxon>
        <taxon>Ancyrocephalidae</taxon>
        <taxon>Cichlidogyrus</taxon>
    </lineage>
</organism>
<name>A0ABD2QJT7_9PLAT</name>
<evidence type="ECO:0000313" key="3">
    <source>
        <dbReference type="Proteomes" id="UP001626550"/>
    </source>
</evidence>
<reference evidence="2 3" key="1">
    <citation type="submission" date="2024-11" db="EMBL/GenBank/DDBJ databases">
        <title>Adaptive evolution of stress response genes in parasites aligns with host niche diversity.</title>
        <authorList>
            <person name="Hahn C."/>
            <person name="Resl P."/>
        </authorList>
    </citation>
    <scope>NUCLEOTIDE SEQUENCE [LARGE SCALE GENOMIC DNA]</scope>
    <source>
        <strain evidence="2">EGGRZ-B1_66</strain>
        <tissue evidence="2">Body</tissue>
    </source>
</reference>
<accession>A0ABD2QJT7</accession>